<accession>L1N5W8</accession>
<dbReference type="Proteomes" id="UP000010433">
    <property type="component" value="Unassembled WGS sequence"/>
</dbReference>
<evidence type="ECO:0000313" key="1">
    <source>
        <dbReference type="EMBL" id="EKX98750.1"/>
    </source>
</evidence>
<dbReference type="STRING" id="1127699.HMPREF9151_01870"/>
<name>L1N5W8_9BACT</name>
<keyword evidence="2" id="KW-1185">Reference proteome</keyword>
<comment type="caution">
    <text evidence="1">The sequence shown here is derived from an EMBL/GenBank/DDBJ whole genome shotgun (WGS) entry which is preliminary data.</text>
</comment>
<reference evidence="1 2" key="1">
    <citation type="submission" date="2012-05" db="EMBL/GenBank/DDBJ databases">
        <authorList>
            <person name="Weinstock G."/>
            <person name="Sodergren E."/>
            <person name="Lobos E.A."/>
            <person name="Fulton L."/>
            <person name="Fulton R."/>
            <person name="Courtney L."/>
            <person name="Fronick C."/>
            <person name="O'Laughlin M."/>
            <person name="Godfrey J."/>
            <person name="Wilson R.M."/>
            <person name="Miner T."/>
            <person name="Farmer C."/>
            <person name="Delehaunty K."/>
            <person name="Cordes M."/>
            <person name="Minx P."/>
            <person name="Tomlinson C."/>
            <person name="Chen J."/>
            <person name="Wollam A."/>
            <person name="Pepin K.H."/>
            <person name="Bhonagiri V."/>
            <person name="Zhang X."/>
            <person name="Suruliraj S."/>
            <person name="Warren W."/>
            <person name="Mitreva M."/>
            <person name="Mardis E.R."/>
            <person name="Wilson R.K."/>
        </authorList>
    </citation>
    <scope>NUCLEOTIDE SEQUENCE [LARGE SCALE GENOMIC DNA]</scope>
    <source>
        <strain evidence="1 2">F0055</strain>
    </source>
</reference>
<sequence>MADKSNVRWFEWKNKCLYLILYKDDKQLFRDECHFIRIHKIDQCHLSIKKKLP</sequence>
<evidence type="ECO:0000313" key="2">
    <source>
        <dbReference type="Proteomes" id="UP000010433"/>
    </source>
</evidence>
<protein>
    <submittedName>
        <fullName evidence="1">Uncharacterized protein</fullName>
    </submittedName>
</protein>
<dbReference type="EMBL" id="AMEP01000108">
    <property type="protein sequence ID" value="EKX98750.1"/>
    <property type="molecule type" value="Genomic_DNA"/>
</dbReference>
<gene>
    <name evidence="1" type="ORF">HMPREF9151_01870</name>
</gene>
<dbReference type="AlphaFoldDB" id="L1N5W8"/>
<proteinExistence type="predicted"/>
<dbReference type="HOGENOM" id="CLU_3064855_0_0_10"/>
<organism evidence="1 2">
    <name type="scientific">Hoylesella saccharolytica F0055</name>
    <dbReference type="NCBI Taxonomy" id="1127699"/>
    <lineage>
        <taxon>Bacteria</taxon>
        <taxon>Pseudomonadati</taxon>
        <taxon>Bacteroidota</taxon>
        <taxon>Bacteroidia</taxon>
        <taxon>Bacteroidales</taxon>
        <taxon>Prevotellaceae</taxon>
        <taxon>Hoylesella</taxon>
    </lineage>
</organism>